<dbReference type="AlphaFoldDB" id="A0A432MM50"/>
<evidence type="ECO:0000313" key="3">
    <source>
        <dbReference type="EMBL" id="RUL88205.1"/>
    </source>
</evidence>
<dbReference type="Pfam" id="PF03321">
    <property type="entry name" value="GH3"/>
    <property type="match status" value="1"/>
</dbReference>
<evidence type="ECO:0000259" key="1">
    <source>
        <dbReference type="Pfam" id="PF23571"/>
    </source>
</evidence>
<dbReference type="OrthoDB" id="5678283at2"/>
<dbReference type="PANTHER" id="PTHR31901">
    <property type="entry name" value="GH3 DOMAIN-CONTAINING PROTEIN"/>
    <property type="match status" value="1"/>
</dbReference>
<dbReference type="GO" id="GO:0016881">
    <property type="term" value="F:acid-amino acid ligase activity"/>
    <property type="evidence" value="ECO:0007669"/>
    <property type="project" value="TreeGrafter"/>
</dbReference>
<dbReference type="Pfam" id="PF23572">
    <property type="entry name" value="GH3_C"/>
    <property type="match status" value="1"/>
</dbReference>
<dbReference type="InterPro" id="IPR055377">
    <property type="entry name" value="GH3_M"/>
</dbReference>
<dbReference type="InterPro" id="IPR055378">
    <property type="entry name" value="GH3_C"/>
</dbReference>
<dbReference type="InterPro" id="IPR004993">
    <property type="entry name" value="GH3"/>
</dbReference>
<protein>
    <submittedName>
        <fullName evidence="3">GH3 auxin-responsive promoter</fullName>
    </submittedName>
</protein>
<evidence type="ECO:0000313" key="4">
    <source>
        <dbReference type="Proteomes" id="UP000280296"/>
    </source>
</evidence>
<feature type="domain" description="GH3 C-terminal" evidence="2">
    <location>
        <begin position="402"/>
        <end position="508"/>
    </location>
</feature>
<feature type="domain" description="GH3 middle" evidence="1">
    <location>
        <begin position="320"/>
        <end position="387"/>
    </location>
</feature>
<gene>
    <name evidence="3" type="ORF">TsocGM_08695</name>
</gene>
<dbReference type="PANTHER" id="PTHR31901:SF9">
    <property type="entry name" value="GH3 DOMAIN-CONTAINING PROTEIN"/>
    <property type="match status" value="1"/>
</dbReference>
<comment type="caution">
    <text evidence="3">The sequence shown here is derived from an EMBL/GenBank/DDBJ whole genome shotgun (WGS) entry which is preliminary data.</text>
</comment>
<reference evidence="3 4" key="1">
    <citation type="submission" date="2018-12" db="EMBL/GenBank/DDBJ databases">
        <authorList>
            <person name="Toschakov S.V."/>
        </authorList>
    </citation>
    <scope>NUCLEOTIDE SEQUENCE [LARGE SCALE GENOMIC DNA]</scope>
    <source>
        <strain evidence="3 4">GM2012</strain>
    </source>
</reference>
<dbReference type="GO" id="GO:0005737">
    <property type="term" value="C:cytoplasm"/>
    <property type="evidence" value="ECO:0007669"/>
    <property type="project" value="TreeGrafter"/>
</dbReference>
<reference evidence="3 4" key="2">
    <citation type="submission" date="2019-01" db="EMBL/GenBank/DDBJ databases">
        <title>Tautonia sociabilis, a novel thermotolerant planctomycete of Isosphaeraceae family, isolated from a 4000 m deep subterranean habitat.</title>
        <authorList>
            <person name="Kovaleva O.L."/>
            <person name="Elcheninov A.G."/>
            <person name="Van Heerden E."/>
            <person name="Toshchakov S.V."/>
            <person name="Novikov A."/>
            <person name="Bonch-Osmolovskaya E.A."/>
            <person name="Kublanov I.V."/>
        </authorList>
    </citation>
    <scope>NUCLEOTIDE SEQUENCE [LARGE SCALE GENOMIC DNA]</scope>
    <source>
        <strain evidence="3 4">GM2012</strain>
    </source>
</reference>
<dbReference type="EMBL" id="RYZH01000013">
    <property type="protein sequence ID" value="RUL88205.1"/>
    <property type="molecule type" value="Genomic_DNA"/>
</dbReference>
<dbReference type="Proteomes" id="UP000280296">
    <property type="component" value="Unassembled WGS sequence"/>
</dbReference>
<name>A0A432MM50_9BACT</name>
<dbReference type="Pfam" id="PF23571">
    <property type="entry name" value="GH3_M"/>
    <property type="match status" value="1"/>
</dbReference>
<evidence type="ECO:0000259" key="2">
    <source>
        <dbReference type="Pfam" id="PF23572"/>
    </source>
</evidence>
<accession>A0A432MM50</accession>
<sequence>MSRSPSVLPRVAGLAPVKAGVNGAIRTAARVLESGRPGDAVSDQARQLSLLLRKARRTRFGRDHGFDAILAEGGRSPDRLVASYRKHVPLRTYERLWEEYLSSAYPTLRDVTWPGLIPYFALTSGTTQGATKYIPVSREMLASNRKAAWGMVRAIMASRPGSRLFRGKLFFLGGSTDLEQPAPGVRQGDLSAIASLEVSELLRPYVFPPIELAHEPDWEKKLAMLVRRGKDEPISLISGVPSWLLMFFERLLAETGKSTVAEVWPMLEVVVHGGVKFDPYRSAFDAILGSPGISLQETYPCSEGFIAFGDPTTGLLRPITNHGLFLEFVPVDELDRDEPTRHWLGNAQVGVNYAIVLSTCAGMWAHLVGDTVRFESLDPPLLSFTGRTKYSLSAFGEHLISEEIEGAMAAAASESGAVVSEWHAGPVFEGAPGYHRFLVEFSTPPADLEAFRLALDADLGRRNADYAAHRSEGVGLPMPALVAVRPGAFADWMRAKGKLGGQHKVPRMDGGGQLTAELASFFRSADAVTAELEPGSVAGRP</sequence>
<organism evidence="3 4">
    <name type="scientific">Tautonia sociabilis</name>
    <dbReference type="NCBI Taxonomy" id="2080755"/>
    <lineage>
        <taxon>Bacteria</taxon>
        <taxon>Pseudomonadati</taxon>
        <taxon>Planctomycetota</taxon>
        <taxon>Planctomycetia</taxon>
        <taxon>Isosphaerales</taxon>
        <taxon>Isosphaeraceae</taxon>
        <taxon>Tautonia</taxon>
    </lineage>
</organism>
<keyword evidence="4" id="KW-1185">Reference proteome</keyword>
<dbReference type="RefSeq" id="WP_126724915.1">
    <property type="nucleotide sequence ID" value="NZ_RYZH01000013.1"/>
</dbReference>
<proteinExistence type="predicted"/>